<dbReference type="OrthoDB" id="9804380at2"/>
<evidence type="ECO:0000313" key="3">
    <source>
        <dbReference type="Proteomes" id="UP000278962"/>
    </source>
</evidence>
<reference evidence="2 3" key="1">
    <citation type="submission" date="2018-10" db="EMBL/GenBank/DDBJ databases">
        <title>Genomic Encyclopedia of Archaeal and Bacterial Type Strains, Phase II (KMG-II): from individual species to whole genera.</title>
        <authorList>
            <person name="Goeker M."/>
        </authorList>
    </citation>
    <scope>NUCLEOTIDE SEQUENCE [LARGE SCALE GENOMIC DNA]</scope>
    <source>
        <strain evidence="2 3">DSM 14954</strain>
    </source>
</reference>
<evidence type="ECO:0000259" key="1">
    <source>
        <dbReference type="Pfam" id="PF19044"/>
    </source>
</evidence>
<dbReference type="SUPFAM" id="SSF52540">
    <property type="entry name" value="P-loop containing nucleoside triphosphate hydrolases"/>
    <property type="match status" value="1"/>
</dbReference>
<evidence type="ECO:0000313" key="2">
    <source>
        <dbReference type="EMBL" id="RKQ90501.1"/>
    </source>
</evidence>
<sequence length="900" mass="98736">MSVASPRKTAKKKDGAQGHAGDFFGVEALFEDGLLVREDGVFVRYLEIIPRNPLVMDERDCEELAAGFGALVRQIPAGASAQFYVDATPLRLADVLARYRTQVTNATAPLEAGGPEHQQRAAALRALAAVHAESLTQHADDHAAVQVRYVAVLPFDPALASRRPGAIQLRPARRAAVLERDVEAHQRLARESQRYTDGIRSELGANGLQARALDGSEIADLLWRRGAPRAAHADAAVAPSRHATQLLASIDTQADLERAKRGAQGLRDVLAQGAIDDHSSHRWLGIDGDLEQTVYLSNVPEHTFFGWVLHAMQSQHPWTLTVHLTARDRHSERQRYKQKGRRLRGVMNAAHDLEDDQLDQAGELRALGQELANPVNTIYDMSVYASVREHGPQPDTIALTESVDQLMRDVSDALQGRMQRGEFEQLALWRSTLPLGLDVAAKTRPYTTRNVADSLPLLGTSCGSPGGLVLGYADPGRTLEHLDPFDPFHDNGTLIINAKSGGGKTFLVLHLLVQALTHGAQAAVIDRSAGHFKFLCSLIPGAQHVQIGGDDEHTINAWDVEDIANVPASKISFLVRLHAMLIGDHHAAQDAFGLSPLERSQLSIAIREVYDDAARTGYVPCESYLQDMLLRRASDEAKAEEGSVEIAAINRSLAERLHDYVGNGAYATLLDRPTTIDADDAPLLVIDTRLVPEDVSPAVLFVISEGITRRVEARREAHLASGRAGHADAGMFDGRFMLVLEELWKLVGRRATGEWIEDLGRRARHIGLFLLGISQQRGDLAGPYGKALLNNSTMQVFLRTPKDELDHLKETLKLADTELDLISGLRTEKRAYSQAYVINGTRGRGVVSIRVGQRAYWLATSDPLRDVPLRERALQDADGQPWVALDLLCDHDWHRALADG</sequence>
<organism evidence="2 3">
    <name type="scientific">Solirubrobacter pauli</name>
    <dbReference type="NCBI Taxonomy" id="166793"/>
    <lineage>
        <taxon>Bacteria</taxon>
        <taxon>Bacillati</taxon>
        <taxon>Actinomycetota</taxon>
        <taxon>Thermoleophilia</taxon>
        <taxon>Solirubrobacterales</taxon>
        <taxon>Solirubrobacteraceae</taxon>
        <taxon>Solirubrobacter</taxon>
    </lineage>
</organism>
<feature type="domain" description="TraG P-loop" evidence="1">
    <location>
        <begin position="491"/>
        <end position="864"/>
    </location>
</feature>
<name>A0A660LCT5_9ACTN</name>
<proteinExistence type="predicted"/>
<dbReference type="Gene3D" id="1.10.8.730">
    <property type="match status" value="1"/>
</dbReference>
<dbReference type="RefSeq" id="WP_147447559.1">
    <property type="nucleotide sequence ID" value="NZ_RBIL01000001.1"/>
</dbReference>
<dbReference type="InterPro" id="IPR043964">
    <property type="entry name" value="P-loop_TraG"/>
</dbReference>
<keyword evidence="3" id="KW-1185">Reference proteome</keyword>
<dbReference type="AlphaFoldDB" id="A0A660LCT5"/>
<comment type="caution">
    <text evidence="2">The sequence shown here is derived from an EMBL/GenBank/DDBJ whole genome shotgun (WGS) entry which is preliminary data.</text>
</comment>
<dbReference type="InterPro" id="IPR027417">
    <property type="entry name" value="P-loop_NTPase"/>
</dbReference>
<dbReference type="EMBL" id="RBIL01000001">
    <property type="protein sequence ID" value="RKQ90501.1"/>
    <property type="molecule type" value="Genomic_DNA"/>
</dbReference>
<dbReference type="Pfam" id="PF19044">
    <property type="entry name" value="P-loop_TraG"/>
    <property type="match status" value="1"/>
</dbReference>
<gene>
    <name evidence="2" type="ORF">C8N24_0306</name>
</gene>
<protein>
    <recommendedName>
        <fullName evidence="1">TraG P-loop domain-containing protein</fullName>
    </recommendedName>
</protein>
<accession>A0A660LCT5</accession>
<dbReference type="Proteomes" id="UP000278962">
    <property type="component" value="Unassembled WGS sequence"/>
</dbReference>
<dbReference type="Gene3D" id="3.40.50.300">
    <property type="entry name" value="P-loop containing nucleotide triphosphate hydrolases"/>
    <property type="match status" value="1"/>
</dbReference>